<evidence type="ECO:0000259" key="1">
    <source>
        <dbReference type="Pfam" id="PF00535"/>
    </source>
</evidence>
<evidence type="ECO:0000313" key="2">
    <source>
        <dbReference type="EMBL" id="TBN18512.1"/>
    </source>
</evidence>
<dbReference type="OrthoDB" id="6717394at2"/>
<organism evidence="2 3">
    <name type="scientific">Hyunsoonleella pacifica</name>
    <dbReference type="NCBI Taxonomy" id="1080224"/>
    <lineage>
        <taxon>Bacteria</taxon>
        <taxon>Pseudomonadati</taxon>
        <taxon>Bacteroidota</taxon>
        <taxon>Flavobacteriia</taxon>
        <taxon>Flavobacteriales</taxon>
        <taxon>Flavobacteriaceae</taxon>
    </lineage>
</organism>
<name>A0A4Q9FVG3_9FLAO</name>
<proteinExistence type="predicted"/>
<sequence length="355" mass="41638">MITVILTYRNRELKILDRCLRSLSSQTCKDFNIVIVDYGSRNLIKTSLGNLLKSYVNTELITCETQRQLWCKSRAINIALKQCQNPFVFIGDVDMIFRSDFIEVLYQLKDENEITYFQVGFLNKEESTADKEFNNYKIGFKSKKEATGMTLYPTKVLKSINGYDEFYNGWGSEDTDVHTRMKNSGVPIYYYTENILMLHQWHEKFYRTKESKAPYHSKLEEINSEYLKLVSTTNKIKANLRFGWGKYCESDYEALNTSDFNYSITNKESEVKAFINNVLLISKKAVITVKINPHKSYRSFKYIIKKLVGKKTMSFLNMQEVNDTLLEIIIMNLRDKAYKYSFDKKSKIISLKIKL</sequence>
<keyword evidence="2" id="KW-0808">Transferase</keyword>
<dbReference type="PANTHER" id="PTHR43685:SF2">
    <property type="entry name" value="GLYCOSYLTRANSFERASE 2-LIKE DOMAIN-CONTAINING PROTEIN"/>
    <property type="match status" value="1"/>
</dbReference>
<dbReference type="Proteomes" id="UP000292372">
    <property type="component" value="Unassembled WGS sequence"/>
</dbReference>
<keyword evidence="3" id="KW-1185">Reference proteome</keyword>
<dbReference type="RefSeq" id="WP_130935030.1">
    <property type="nucleotide sequence ID" value="NZ_BMEE01000001.1"/>
</dbReference>
<dbReference type="GO" id="GO:0016740">
    <property type="term" value="F:transferase activity"/>
    <property type="evidence" value="ECO:0007669"/>
    <property type="project" value="UniProtKB-KW"/>
</dbReference>
<dbReference type="Pfam" id="PF00535">
    <property type="entry name" value="Glycos_transf_2"/>
    <property type="match status" value="1"/>
</dbReference>
<evidence type="ECO:0000313" key="3">
    <source>
        <dbReference type="Proteomes" id="UP000292372"/>
    </source>
</evidence>
<dbReference type="AlphaFoldDB" id="A0A4Q9FVG3"/>
<reference evidence="2 3" key="1">
    <citation type="journal article" date="2015" name="Int. J. Syst. Evol. Microbiol.">
        <title>Hyunsoonleella pacifica sp. nov., isolated from seawater of South Pacific Gyre.</title>
        <authorList>
            <person name="Gao X."/>
            <person name="Zhang Z."/>
            <person name="Dai X."/>
            <person name="Zhang X.H."/>
        </authorList>
    </citation>
    <scope>NUCLEOTIDE SEQUENCE [LARGE SCALE GENOMIC DNA]</scope>
    <source>
        <strain evidence="2 3">SW033</strain>
    </source>
</reference>
<feature type="domain" description="Glycosyltransferase 2-like" evidence="1">
    <location>
        <begin position="3"/>
        <end position="134"/>
    </location>
</feature>
<dbReference type="InterPro" id="IPR029044">
    <property type="entry name" value="Nucleotide-diphossugar_trans"/>
</dbReference>
<dbReference type="EMBL" id="SIRS01000001">
    <property type="protein sequence ID" value="TBN18512.1"/>
    <property type="molecule type" value="Genomic_DNA"/>
</dbReference>
<dbReference type="SUPFAM" id="SSF53448">
    <property type="entry name" value="Nucleotide-diphospho-sugar transferases"/>
    <property type="match status" value="1"/>
</dbReference>
<gene>
    <name evidence="2" type="ORF">EYD46_00140</name>
</gene>
<dbReference type="InterPro" id="IPR001173">
    <property type="entry name" value="Glyco_trans_2-like"/>
</dbReference>
<dbReference type="InterPro" id="IPR050834">
    <property type="entry name" value="Glycosyltransf_2"/>
</dbReference>
<accession>A0A4Q9FVG3</accession>
<comment type="caution">
    <text evidence="2">The sequence shown here is derived from an EMBL/GenBank/DDBJ whole genome shotgun (WGS) entry which is preliminary data.</text>
</comment>
<dbReference type="PANTHER" id="PTHR43685">
    <property type="entry name" value="GLYCOSYLTRANSFERASE"/>
    <property type="match status" value="1"/>
</dbReference>
<protein>
    <submittedName>
        <fullName evidence="2">Glycosyltransferase</fullName>
    </submittedName>
</protein>
<dbReference type="Gene3D" id="3.90.550.10">
    <property type="entry name" value="Spore Coat Polysaccharide Biosynthesis Protein SpsA, Chain A"/>
    <property type="match status" value="1"/>
</dbReference>